<dbReference type="Gene3D" id="3.40.50.1820">
    <property type="entry name" value="alpha/beta hydrolase"/>
    <property type="match status" value="1"/>
</dbReference>
<evidence type="ECO:0000256" key="2">
    <source>
        <dbReference type="ARBA" id="ARBA00022729"/>
    </source>
</evidence>
<feature type="compositionally biased region" description="Low complexity" evidence="4">
    <location>
        <begin position="372"/>
        <end position="401"/>
    </location>
</feature>
<dbReference type="InterPro" id="IPR029058">
    <property type="entry name" value="AB_hydrolase_fold"/>
</dbReference>
<dbReference type="Pfam" id="PF08386">
    <property type="entry name" value="Abhydrolase_4"/>
    <property type="match status" value="1"/>
</dbReference>
<proteinExistence type="inferred from homology"/>
<dbReference type="InterPro" id="IPR006311">
    <property type="entry name" value="TAT_signal"/>
</dbReference>
<evidence type="ECO:0000259" key="6">
    <source>
        <dbReference type="Pfam" id="PF00561"/>
    </source>
</evidence>
<dbReference type="PANTHER" id="PTHR43248:SF29">
    <property type="entry name" value="TRIPEPTIDYL AMINOPEPTIDASE"/>
    <property type="match status" value="1"/>
</dbReference>
<comment type="similarity">
    <text evidence="1">Belongs to the peptidase S33 family.</text>
</comment>
<sequence length="600" mass="62574">MLPMYGRRTAAATAVAATALALLGTGGAPPARAAGPAPAASHASAPVPDLSRFYRQRVTWSACAGEGEGEGMPADLQCGKVTVPLDYARPGEGTLELAMARYRASGRSRGSVLLNFGGPGGPGVPQLALGGQEFLGLTDGYDVVTFDPRGVGRSSPVSCGEGTDQMLAATEDGAVERDPRAALETLRAAAAQCVARSGPVLRHIGTVDAARDLDVMRQALGDDRLNYLGFSYGTRLGAVYAAQFPKKVGRMVFDGVDTLTESLAEQGVVSAAGQQRALEDFLAWCAKDVACPFGQDARAAREQMVRLVRSLDEDPLPADFGGRFTGQDLVAAVGQGLYSEQYWPALEQALADLTQGGDAGRLTGFTGGGAVVPPRTARPGTPTAPLTPATPAAAPRAAAPPAVEPPRPGRVPGYADLTGSGREQEDAPGNRPSSAAGSARADGGLVDPEDVPADNLPAALMAVNCADDPDRRTAAQVLGDLGRLRARYEEASPVFGRYRLAEVLMCYGRPRGTDFVRERVRDVPAPRMLLVGTRGDPATPYRWTVETAERLGPSAVVLDNRGEGHTGYASSPCVHRRVDTFLLYGTLPPDGSSCGPERDG</sequence>
<dbReference type="Proteomes" id="UP000587608">
    <property type="component" value="Unassembled WGS sequence"/>
</dbReference>
<reference evidence="8 9" key="1">
    <citation type="submission" date="2020-07" db="EMBL/GenBank/DDBJ databases">
        <title>Differential regulation of undecylprodigiosin biosynthesis in the yeast-scavenging Streptomyces strain MBK6.</title>
        <authorList>
            <person name="Baral B."/>
            <person name="Siitonen V."/>
            <person name="Laughlin M."/>
            <person name="Yamada K."/>
            <person name="Ilomaeki M."/>
            <person name="Metsae-Ketelae M."/>
            <person name="Niemi J."/>
        </authorList>
    </citation>
    <scope>NUCLEOTIDE SEQUENCE [LARGE SCALE GENOMIC DNA]</scope>
    <source>
        <strain evidence="8 9">MBK6</strain>
    </source>
</reference>
<dbReference type="EMBL" id="JACERG010000020">
    <property type="protein sequence ID" value="MBA5225643.1"/>
    <property type="molecule type" value="Genomic_DNA"/>
</dbReference>
<dbReference type="RefSeq" id="WP_191854695.1">
    <property type="nucleotide sequence ID" value="NZ_JACERG010000020.1"/>
</dbReference>
<evidence type="ECO:0000256" key="4">
    <source>
        <dbReference type="SAM" id="MobiDB-lite"/>
    </source>
</evidence>
<dbReference type="SUPFAM" id="SSF53474">
    <property type="entry name" value="alpha/beta-Hydrolases"/>
    <property type="match status" value="1"/>
</dbReference>
<feature type="chain" id="PRO_5030718091" evidence="5">
    <location>
        <begin position="34"/>
        <end position="600"/>
    </location>
</feature>
<feature type="compositionally biased region" description="Low complexity" evidence="4">
    <location>
        <begin position="427"/>
        <end position="441"/>
    </location>
</feature>
<dbReference type="AlphaFoldDB" id="A0A7W2DZ35"/>
<dbReference type="InterPro" id="IPR013595">
    <property type="entry name" value="Pept_S33_TAP-like_C"/>
</dbReference>
<comment type="caution">
    <text evidence="8">The sequence shown here is derived from an EMBL/GenBank/DDBJ whole genome shotgun (WGS) entry which is preliminary data.</text>
</comment>
<dbReference type="Pfam" id="PF00561">
    <property type="entry name" value="Abhydrolase_1"/>
    <property type="match status" value="1"/>
</dbReference>
<organism evidence="8 9">
    <name type="scientific">Streptomyces griseoaurantiacus</name>
    <dbReference type="NCBI Taxonomy" id="68213"/>
    <lineage>
        <taxon>Bacteria</taxon>
        <taxon>Bacillati</taxon>
        <taxon>Actinomycetota</taxon>
        <taxon>Actinomycetes</taxon>
        <taxon>Kitasatosporales</taxon>
        <taxon>Streptomycetaceae</taxon>
        <taxon>Streptomyces</taxon>
        <taxon>Streptomyces aurantiacus group</taxon>
    </lineage>
</organism>
<feature type="region of interest" description="Disordered" evidence="4">
    <location>
        <begin position="364"/>
        <end position="453"/>
    </location>
</feature>
<dbReference type="InterPro" id="IPR000073">
    <property type="entry name" value="AB_hydrolase_1"/>
</dbReference>
<evidence type="ECO:0000256" key="1">
    <source>
        <dbReference type="ARBA" id="ARBA00010088"/>
    </source>
</evidence>
<dbReference type="PANTHER" id="PTHR43248">
    <property type="entry name" value="2-SUCCINYL-6-HYDROXY-2,4-CYCLOHEXADIENE-1-CARBOXYLATE SYNTHASE"/>
    <property type="match status" value="1"/>
</dbReference>
<keyword evidence="2 5" id="KW-0732">Signal</keyword>
<protein>
    <submittedName>
        <fullName evidence="8">Alpha/beta fold hydrolase</fullName>
    </submittedName>
</protein>
<evidence type="ECO:0000313" key="9">
    <source>
        <dbReference type="Proteomes" id="UP000587608"/>
    </source>
</evidence>
<feature type="domain" description="AB hydrolase-1" evidence="6">
    <location>
        <begin position="137"/>
        <end position="349"/>
    </location>
</feature>
<keyword evidence="3 8" id="KW-0378">Hydrolase</keyword>
<gene>
    <name evidence="8" type="ORF">H1X69_30215</name>
</gene>
<accession>A0A7W2DZ35</accession>
<feature type="domain" description="Peptidase S33 tripeptidyl aminopeptidase-like C-terminal" evidence="7">
    <location>
        <begin position="492"/>
        <end position="594"/>
    </location>
</feature>
<name>A0A7W2DZ35_9ACTN</name>
<dbReference type="GO" id="GO:0016787">
    <property type="term" value="F:hydrolase activity"/>
    <property type="evidence" value="ECO:0007669"/>
    <property type="project" value="UniProtKB-KW"/>
</dbReference>
<evidence type="ECO:0000313" key="8">
    <source>
        <dbReference type="EMBL" id="MBA5225643.1"/>
    </source>
</evidence>
<feature type="signal peptide" evidence="5">
    <location>
        <begin position="1"/>
        <end position="33"/>
    </location>
</feature>
<evidence type="ECO:0000256" key="5">
    <source>
        <dbReference type="SAM" id="SignalP"/>
    </source>
</evidence>
<dbReference type="InterPro" id="IPR051601">
    <property type="entry name" value="Serine_prot/Carboxylest_S33"/>
</dbReference>
<evidence type="ECO:0000256" key="3">
    <source>
        <dbReference type="ARBA" id="ARBA00022801"/>
    </source>
</evidence>
<dbReference type="PROSITE" id="PS51318">
    <property type="entry name" value="TAT"/>
    <property type="match status" value="1"/>
</dbReference>
<evidence type="ECO:0000259" key="7">
    <source>
        <dbReference type="Pfam" id="PF08386"/>
    </source>
</evidence>